<accession>A0A329MH81</accession>
<keyword evidence="1" id="KW-0472">Membrane</keyword>
<evidence type="ECO:0008006" key="4">
    <source>
        <dbReference type="Google" id="ProtNLM"/>
    </source>
</evidence>
<feature type="transmembrane region" description="Helical" evidence="1">
    <location>
        <begin position="109"/>
        <end position="127"/>
    </location>
</feature>
<gene>
    <name evidence="2" type="ORF">DQG23_28180</name>
</gene>
<name>A0A329MH81_9BACL</name>
<feature type="transmembrane region" description="Helical" evidence="1">
    <location>
        <begin position="252"/>
        <end position="271"/>
    </location>
</feature>
<dbReference type="OrthoDB" id="2661539at2"/>
<keyword evidence="1" id="KW-1133">Transmembrane helix</keyword>
<evidence type="ECO:0000313" key="3">
    <source>
        <dbReference type="Proteomes" id="UP000250369"/>
    </source>
</evidence>
<feature type="transmembrane region" description="Helical" evidence="1">
    <location>
        <begin position="291"/>
        <end position="311"/>
    </location>
</feature>
<protein>
    <recommendedName>
        <fullName evidence="4">Type II secretion system protein GspF domain-containing protein</fullName>
    </recommendedName>
</protein>
<keyword evidence="1" id="KW-0812">Transmembrane</keyword>
<proteinExistence type="predicted"/>
<dbReference type="EMBL" id="QMFB01000020">
    <property type="protein sequence ID" value="RAV16717.1"/>
    <property type="molecule type" value="Genomic_DNA"/>
</dbReference>
<dbReference type="RefSeq" id="WP_113034377.1">
    <property type="nucleotide sequence ID" value="NZ_QMFB01000020.1"/>
</dbReference>
<keyword evidence="3" id="KW-1185">Reference proteome</keyword>
<evidence type="ECO:0000256" key="1">
    <source>
        <dbReference type="SAM" id="Phobius"/>
    </source>
</evidence>
<organism evidence="2 3">
    <name type="scientific">Paenibacillus contaminans</name>
    <dbReference type="NCBI Taxonomy" id="450362"/>
    <lineage>
        <taxon>Bacteria</taxon>
        <taxon>Bacillati</taxon>
        <taxon>Bacillota</taxon>
        <taxon>Bacilli</taxon>
        <taxon>Bacillales</taxon>
        <taxon>Paenibacillaceae</taxon>
        <taxon>Paenibacillus</taxon>
    </lineage>
</organism>
<reference evidence="2 3" key="1">
    <citation type="journal article" date="2009" name="Int. J. Syst. Evol. Microbiol.">
        <title>Paenibacillus contaminans sp. nov., isolated from a contaminated laboratory plate.</title>
        <authorList>
            <person name="Chou J.H."/>
            <person name="Lee J.H."/>
            <person name="Lin M.C."/>
            <person name="Chang P.S."/>
            <person name="Arun A.B."/>
            <person name="Young C.C."/>
            <person name="Chen W.M."/>
        </authorList>
    </citation>
    <scope>NUCLEOTIDE SEQUENCE [LARGE SCALE GENOMIC DNA]</scope>
    <source>
        <strain evidence="2 3">CKOBP-6</strain>
    </source>
</reference>
<dbReference type="Proteomes" id="UP000250369">
    <property type="component" value="Unassembled WGS sequence"/>
</dbReference>
<sequence length="314" mass="36053">MKVMMPLAEASLLLLLALLSFVCIRGLLAVALSRRTVRWRLLHVRRAAAGERIAGYLSRFRFVHGHLADLLESTRYRISIPAFMTGTVVLLLLGLSLGVFVFVSVKGVVTASLILASMPYLVLRLRLINLHMKTRLDFLPAIELFYQYYVMTPSKNIRNVVRASIAENRIRHPMKPIFEQLHRNLSTDRPVDDCIRIFTMSLGHAWAEYFAGIMRIGLAEGIDVSENLHDLIADMRKAQLLEQRERNRMLEIRIASFSPIFFLGIFLFVNFQINYENAYRYYLIDAGGRNMLLDALLLIFASLLLGIYLSMRRM</sequence>
<feature type="transmembrane region" description="Helical" evidence="1">
    <location>
        <begin position="83"/>
        <end position="103"/>
    </location>
</feature>
<dbReference type="AlphaFoldDB" id="A0A329MH81"/>
<evidence type="ECO:0000313" key="2">
    <source>
        <dbReference type="EMBL" id="RAV16717.1"/>
    </source>
</evidence>
<comment type="caution">
    <text evidence="2">The sequence shown here is derived from an EMBL/GenBank/DDBJ whole genome shotgun (WGS) entry which is preliminary data.</text>
</comment>